<evidence type="ECO:0000256" key="1">
    <source>
        <dbReference type="SAM" id="MobiDB-lite"/>
    </source>
</evidence>
<accession>A0ABR1XV55</accession>
<comment type="caution">
    <text evidence="2">The sequence shown here is derived from an EMBL/GenBank/DDBJ whole genome shotgun (WGS) entry which is preliminary data.</text>
</comment>
<proteinExistence type="predicted"/>
<organism evidence="2 3">
    <name type="scientific">Phyllosticta citrichinensis</name>
    <dbReference type="NCBI Taxonomy" id="1130410"/>
    <lineage>
        <taxon>Eukaryota</taxon>
        <taxon>Fungi</taxon>
        <taxon>Dikarya</taxon>
        <taxon>Ascomycota</taxon>
        <taxon>Pezizomycotina</taxon>
        <taxon>Dothideomycetes</taxon>
        <taxon>Dothideomycetes incertae sedis</taxon>
        <taxon>Botryosphaeriales</taxon>
        <taxon>Phyllostictaceae</taxon>
        <taxon>Phyllosticta</taxon>
    </lineage>
</organism>
<dbReference type="EMBL" id="JBBWUH010000005">
    <property type="protein sequence ID" value="KAK8167016.1"/>
    <property type="molecule type" value="Genomic_DNA"/>
</dbReference>
<sequence length="224" mass="24283">MVVVEMSTVFPVAGHAHGPWTIRIGRERRNPPHRASTCKPTTKPGHDAPGGARPVVQGSLLLHCTPVGLVAIESHLVAPDTVSSSLLLSPSLQEGCLIRLTPSVLCLPYHRHIRSACQHWSSAQKHHSDCSLLLHHLTWESCQKRLPVCTFPLPNMCPPELPVSPMETLQSLQPITVDSYAYPILPENDATLIVIVTTLPSHLSALSHGSPTLIAQEGVAGPWH</sequence>
<feature type="region of interest" description="Disordered" evidence="1">
    <location>
        <begin position="24"/>
        <end position="52"/>
    </location>
</feature>
<evidence type="ECO:0000313" key="3">
    <source>
        <dbReference type="Proteomes" id="UP001456524"/>
    </source>
</evidence>
<keyword evidence="3" id="KW-1185">Reference proteome</keyword>
<name>A0ABR1XV55_9PEZI</name>
<protein>
    <submittedName>
        <fullName evidence="2">Uncharacterized protein</fullName>
    </submittedName>
</protein>
<dbReference type="Proteomes" id="UP001456524">
    <property type="component" value="Unassembled WGS sequence"/>
</dbReference>
<evidence type="ECO:0000313" key="2">
    <source>
        <dbReference type="EMBL" id="KAK8167016.1"/>
    </source>
</evidence>
<gene>
    <name evidence="2" type="ORF">IWX90DRAFT_434467</name>
</gene>
<reference evidence="2 3" key="1">
    <citation type="journal article" date="2022" name="G3 (Bethesda)">
        <title>Enemy or ally: a genomic approach to elucidate the lifestyle of Phyllosticta citrichinaensis.</title>
        <authorList>
            <person name="Buijs V.A."/>
            <person name="Groenewald J.Z."/>
            <person name="Haridas S."/>
            <person name="LaButti K.M."/>
            <person name="Lipzen A."/>
            <person name="Martin F.M."/>
            <person name="Barry K."/>
            <person name="Grigoriev I.V."/>
            <person name="Crous P.W."/>
            <person name="Seidl M.F."/>
        </authorList>
    </citation>
    <scope>NUCLEOTIDE SEQUENCE [LARGE SCALE GENOMIC DNA]</scope>
    <source>
        <strain evidence="2 3">CBS 129764</strain>
    </source>
</reference>